<proteinExistence type="predicted"/>
<dbReference type="EMBL" id="CM047942">
    <property type="protein sequence ID" value="KAI9902114.1"/>
    <property type="molecule type" value="Genomic_DNA"/>
</dbReference>
<protein>
    <submittedName>
        <fullName evidence="1">Uncharacterized protein</fullName>
    </submittedName>
</protein>
<keyword evidence="2" id="KW-1185">Reference proteome</keyword>
<name>A0ACC0V8E6_9HYPO</name>
<evidence type="ECO:0000313" key="1">
    <source>
        <dbReference type="EMBL" id="KAI9902114.1"/>
    </source>
</evidence>
<evidence type="ECO:0000313" key="2">
    <source>
        <dbReference type="Proteomes" id="UP001163324"/>
    </source>
</evidence>
<dbReference type="Proteomes" id="UP001163324">
    <property type="component" value="Chromosome 3"/>
</dbReference>
<gene>
    <name evidence="1" type="ORF">N3K66_003931</name>
</gene>
<reference evidence="1" key="1">
    <citation type="submission" date="2022-10" db="EMBL/GenBank/DDBJ databases">
        <title>Complete Genome of Trichothecium roseum strain YXFP-22015, a Plant Pathogen Isolated from Citrus.</title>
        <authorList>
            <person name="Wang Y."/>
            <person name="Zhu L."/>
        </authorList>
    </citation>
    <scope>NUCLEOTIDE SEQUENCE</scope>
    <source>
        <strain evidence="1">YXFP-22015</strain>
    </source>
</reference>
<comment type="caution">
    <text evidence="1">The sequence shown here is derived from an EMBL/GenBank/DDBJ whole genome shotgun (WGS) entry which is preliminary data.</text>
</comment>
<organism evidence="1 2">
    <name type="scientific">Trichothecium roseum</name>
    <dbReference type="NCBI Taxonomy" id="47278"/>
    <lineage>
        <taxon>Eukaryota</taxon>
        <taxon>Fungi</taxon>
        <taxon>Dikarya</taxon>
        <taxon>Ascomycota</taxon>
        <taxon>Pezizomycotina</taxon>
        <taxon>Sordariomycetes</taxon>
        <taxon>Hypocreomycetidae</taxon>
        <taxon>Hypocreales</taxon>
        <taxon>Hypocreales incertae sedis</taxon>
        <taxon>Trichothecium</taxon>
    </lineage>
</organism>
<accession>A0ACC0V8E6</accession>
<sequence length="285" mass="31406">MFGTWKYDPQTDEVQNLRRAYDPITARSSSHQACNRCHEKKLKCSGEKEGCERCIANNLACEYTRSRSQGSRKGQKQSKSRRSGDSSRDDSPTSTRTSSGSTPQYQQQPTASRSRPTSRILPSNAPPMGTIAYTQGLAASAVGAEGGGGSGGGDHGRMLDRFDFTSLGPYDGFDLQTLSPSEYPQHYHQHTPTSSGDSGYSQPLTSVSYSQQSIPAVSQHSPYHDWQTGQYYQPVTSGAPSHDPRMAIAEQGGTSAFRHAQYQQEEMDYQDFYAEGDIDPRMWSK</sequence>